<keyword evidence="3" id="KW-1185">Reference proteome</keyword>
<dbReference type="RefSeq" id="WP_336589102.1">
    <property type="nucleotide sequence ID" value="NZ_JBBAXC010000034.1"/>
</dbReference>
<comment type="caution">
    <text evidence="2">The sequence shown here is derived from an EMBL/GenBank/DDBJ whole genome shotgun (WGS) entry which is preliminary data.</text>
</comment>
<organism evidence="2 3">
    <name type="scientific">Bacillus spongiae</name>
    <dbReference type="NCBI Taxonomy" id="2683610"/>
    <lineage>
        <taxon>Bacteria</taxon>
        <taxon>Bacillati</taxon>
        <taxon>Bacillota</taxon>
        <taxon>Bacilli</taxon>
        <taxon>Bacillales</taxon>
        <taxon>Bacillaceae</taxon>
        <taxon>Bacillus</taxon>
    </lineage>
</organism>
<feature type="domain" description="T6SS immunity protein Tdi1 C-terminal" evidence="1">
    <location>
        <begin position="28"/>
        <end position="78"/>
    </location>
</feature>
<accession>A0ABU8HKM7</accession>
<protein>
    <submittedName>
        <fullName evidence="2">T6SS immunity protein Tdi1 domain-containing protein</fullName>
    </submittedName>
</protein>
<evidence type="ECO:0000313" key="2">
    <source>
        <dbReference type="EMBL" id="MEI5909659.1"/>
    </source>
</evidence>
<reference evidence="2 3" key="1">
    <citation type="journal article" date="2018" name="J. Microbiol.">
        <title>Bacillus spongiae sp. nov., isolated from sponge of Jeju Island.</title>
        <authorList>
            <person name="Lee G.E."/>
            <person name="Im W.T."/>
            <person name="Park J.S."/>
        </authorList>
    </citation>
    <scope>NUCLEOTIDE SEQUENCE [LARGE SCALE GENOMIC DNA]</scope>
    <source>
        <strain evidence="2 3">135PIL107-10</strain>
    </source>
</reference>
<proteinExistence type="predicted"/>
<evidence type="ECO:0000313" key="3">
    <source>
        <dbReference type="Proteomes" id="UP001312865"/>
    </source>
</evidence>
<dbReference type="InterPro" id="IPR015002">
    <property type="entry name" value="T6SS_Tdi1_C"/>
</dbReference>
<dbReference type="EMBL" id="JBBAXC010000034">
    <property type="protein sequence ID" value="MEI5909659.1"/>
    <property type="molecule type" value="Genomic_DNA"/>
</dbReference>
<evidence type="ECO:0000259" key="1">
    <source>
        <dbReference type="Pfam" id="PF08906"/>
    </source>
</evidence>
<sequence>MLEIPCNFTEFHNEEIPIYHDACLASSFYNEWLSKQPMDLSPDECIGYKVLLFLGGEDTISNLEKGDMVVYWNLCSQIIRQTKDLSEGNVINFNLGN</sequence>
<gene>
    <name evidence="2" type="ORF">WAK64_21935</name>
</gene>
<dbReference type="Proteomes" id="UP001312865">
    <property type="component" value="Unassembled WGS sequence"/>
</dbReference>
<name>A0ABU8HKM7_9BACI</name>
<dbReference type="Pfam" id="PF08906">
    <property type="entry name" value="T6SS_Tdi1_C"/>
    <property type="match status" value="1"/>
</dbReference>